<evidence type="ECO:0000313" key="3">
    <source>
        <dbReference type="Proteomes" id="UP000199155"/>
    </source>
</evidence>
<dbReference type="EMBL" id="FNFF01000001">
    <property type="protein sequence ID" value="SDJ44775.1"/>
    <property type="molecule type" value="Genomic_DNA"/>
</dbReference>
<dbReference type="AlphaFoldDB" id="A0A1G8TV33"/>
<dbReference type="PANTHER" id="PTHR42923">
    <property type="entry name" value="PROTOPORPHYRINOGEN OXIDASE"/>
    <property type="match status" value="1"/>
</dbReference>
<dbReference type="PRINTS" id="PR00419">
    <property type="entry name" value="ADXRDTASE"/>
</dbReference>
<name>A0A1G8TV33_9ACTN</name>
<dbReference type="GO" id="GO:0016491">
    <property type="term" value="F:oxidoreductase activity"/>
    <property type="evidence" value="ECO:0007669"/>
    <property type="project" value="InterPro"/>
</dbReference>
<dbReference type="RefSeq" id="WP_093606912.1">
    <property type="nucleotide sequence ID" value="NZ_FNFF01000001.1"/>
</dbReference>
<keyword evidence="3" id="KW-1185">Reference proteome</keyword>
<feature type="domain" description="Amine oxidase" evidence="1">
    <location>
        <begin position="43"/>
        <end position="485"/>
    </location>
</feature>
<sequence>MTRTPHPARRGRDRRAEVVRPAPGVERFAAGAGPRVAVIGGGIAGLAAATLLVERGARVTLYESGASLGGRLAGWRTTLADGSEVTMSRGFHAFFRQYYNLRGLLRRTDPGLARLTPLPDYPLRHSGGLTDSFARVPRTPPLSALGFVALSPTFGLRDLAAMDARAALPLLDVRVPETYERFDAMSATRFLESVRFPEAAQHLAFEVFSRSFFADPAELSAAELLLMFHIYFLGSAEGLLFDVPNEPFPQALWDPLGDYVQRLGAEIRPDTPVHGVRPLDDGAEILTDAGTDRYDALVLATDPAGLRTLVAASPGLGTPTWRADIAALRTAPAFLVSRLWLDRPVRADRPGFLGTSGYDGLDNISVLDRYEGEAARWAARTGGSVVELHAYAVGEAPERKRVQERLVDRLHEIWPETRDARVVDARHEWRADCPMFPVGSYHRRPAVRGPYPWLTLAGDAVRCDLPVALMERAATTGFLAANALLADRGVRGQVLWTVPRSGRSRVLRTLASLGRG</sequence>
<dbReference type="Gene3D" id="3.50.50.60">
    <property type="entry name" value="FAD/NAD(P)-binding domain"/>
    <property type="match status" value="1"/>
</dbReference>
<dbReference type="InterPro" id="IPR050464">
    <property type="entry name" value="Zeta_carotene_desat/Oxidored"/>
</dbReference>
<organism evidence="2 3">
    <name type="scientific">Streptomyces indicus</name>
    <dbReference type="NCBI Taxonomy" id="417292"/>
    <lineage>
        <taxon>Bacteria</taxon>
        <taxon>Bacillati</taxon>
        <taxon>Actinomycetota</taxon>
        <taxon>Actinomycetes</taxon>
        <taxon>Kitasatosporales</taxon>
        <taxon>Streptomycetaceae</taxon>
        <taxon>Streptomyces</taxon>
    </lineage>
</organism>
<proteinExistence type="predicted"/>
<dbReference type="STRING" id="417292.SAMN05421806_101445"/>
<accession>A0A1G8TV33</accession>
<dbReference type="InterPro" id="IPR002937">
    <property type="entry name" value="Amino_oxidase"/>
</dbReference>
<dbReference type="Pfam" id="PF01593">
    <property type="entry name" value="Amino_oxidase"/>
    <property type="match status" value="1"/>
</dbReference>
<protein>
    <submittedName>
        <fullName evidence="2">Isorenieratene synthase</fullName>
    </submittedName>
</protein>
<dbReference type="OrthoDB" id="7856496at2"/>
<gene>
    <name evidence="2" type="ORF">SAMN05421806_101445</name>
</gene>
<dbReference type="InterPro" id="IPR036188">
    <property type="entry name" value="FAD/NAD-bd_sf"/>
</dbReference>
<dbReference type="PANTHER" id="PTHR42923:SF43">
    <property type="entry name" value="AMINE OXIDASE"/>
    <property type="match status" value="1"/>
</dbReference>
<reference evidence="2 3" key="1">
    <citation type="submission" date="2016-10" db="EMBL/GenBank/DDBJ databases">
        <authorList>
            <person name="de Groot N.N."/>
        </authorList>
    </citation>
    <scope>NUCLEOTIDE SEQUENCE [LARGE SCALE GENOMIC DNA]</scope>
    <source>
        <strain evidence="2 3">CGMCC 4.5727</strain>
    </source>
</reference>
<evidence type="ECO:0000313" key="2">
    <source>
        <dbReference type="EMBL" id="SDJ44775.1"/>
    </source>
</evidence>
<dbReference type="Proteomes" id="UP000199155">
    <property type="component" value="Unassembled WGS sequence"/>
</dbReference>
<dbReference type="SUPFAM" id="SSF51905">
    <property type="entry name" value="FAD/NAD(P)-binding domain"/>
    <property type="match status" value="1"/>
</dbReference>
<evidence type="ECO:0000259" key="1">
    <source>
        <dbReference type="Pfam" id="PF01593"/>
    </source>
</evidence>